<evidence type="ECO:0000259" key="1">
    <source>
        <dbReference type="Pfam" id="PF01411"/>
    </source>
</evidence>
<dbReference type="Proteomes" id="UP001345963">
    <property type="component" value="Unassembled WGS sequence"/>
</dbReference>
<evidence type="ECO:0000313" key="3">
    <source>
        <dbReference type="Proteomes" id="UP001345963"/>
    </source>
</evidence>
<comment type="caution">
    <text evidence="2">The sequence shown here is derived from an EMBL/GenBank/DDBJ whole genome shotgun (WGS) entry which is preliminary data.</text>
</comment>
<sequence>GDVYPDLAREADRIIDVINENEAHFLSSLQQGSRLIQRTFRRMEITGSPFPASVAWSLHRDLGFPLDLVNLMLEERGVQVDHQELDRLISKNQKVALRFFFD</sequence>
<protein>
    <recommendedName>
        <fullName evidence="1">Alanyl-tRNA synthetase class IIc N-terminal domain-containing protein</fullName>
    </recommendedName>
</protein>
<dbReference type="InterPro" id="IPR050058">
    <property type="entry name" value="Ala-tRNA_ligase"/>
</dbReference>
<reference evidence="2 3" key="1">
    <citation type="submission" date="2021-07" db="EMBL/GenBank/DDBJ databases">
        <authorList>
            <person name="Palmer J.M."/>
        </authorList>
    </citation>
    <scope>NUCLEOTIDE SEQUENCE [LARGE SCALE GENOMIC DNA]</scope>
    <source>
        <strain evidence="2 3">AT_MEX2019</strain>
        <tissue evidence="2">Muscle</tissue>
    </source>
</reference>
<evidence type="ECO:0000313" key="2">
    <source>
        <dbReference type="EMBL" id="MED6259548.1"/>
    </source>
</evidence>
<keyword evidence="3" id="KW-1185">Reference proteome</keyword>
<feature type="non-terminal residue" evidence="2">
    <location>
        <position position="1"/>
    </location>
</feature>
<dbReference type="Pfam" id="PF01411">
    <property type="entry name" value="tRNA-synt_2c"/>
    <property type="match status" value="1"/>
</dbReference>
<accession>A0ABU7C9J0</accession>
<dbReference type="EMBL" id="JAHUTI010084393">
    <property type="protein sequence ID" value="MED6259548.1"/>
    <property type="molecule type" value="Genomic_DNA"/>
</dbReference>
<dbReference type="InterPro" id="IPR018162">
    <property type="entry name" value="Ala-tRNA-ligase_IIc_anticod-bd"/>
</dbReference>
<dbReference type="InterPro" id="IPR018164">
    <property type="entry name" value="Ala-tRNA-synth_IIc_N"/>
</dbReference>
<gene>
    <name evidence="2" type="ORF">ATANTOWER_024958</name>
</gene>
<organism evidence="2 3">
    <name type="scientific">Ataeniobius toweri</name>
    <dbReference type="NCBI Taxonomy" id="208326"/>
    <lineage>
        <taxon>Eukaryota</taxon>
        <taxon>Metazoa</taxon>
        <taxon>Chordata</taxon>
        <taxon>Craniata</taxon>
        <taxon>Vertebrata</taxon>
        <taxon>Euteleostomi</taxon>
        <taxon>Actinopterygii</taxon>
        <taxon>Neopterygii</taxon>
        <taxon>Teleostei</taxon>
        <taxon>Neoteleostei</taxon>
        <taxon>Acanthomorphata</taxon>
        <taxon>Ovalentaria</taxon>
        <taxon>Atherinomorphae</taxon>
        <taxon>Cyprinodontiformes</taxon>
        <taxon>Goodeidae</taxon>
        <taxon>Ataeniobius</taxon>
    </lineage>
</organism>
<dbReference type="SUPFAM" id="SSF101353">
    <property type="entry name" value="Putative anticodon-binding domain of alanyl-tRNA synthetase (AlaRS)"/>
    <property type="match status" value="1"/>
</dbReference>
<feature type="domain" description="Alanyl-tRNA synthetase class IIc N-terminal" evidence="1">
    <location>
        <begin position="1"/>
        <end position="94"/>
    </location>
</feature>
<proteinExistence type="predicted"/>
<name>A0ABU7C9J0_9TELE</name>
<dbReference type="PANTHER" id="PTHR11777">
    <property type="entry name" value="ALANYL-TRNA SYNTHETASE"/>
    <property type="match status" value="1"/>
</dbReference>
<dbReference type="PANTHER" id="PTHR11777:SF8">
    <property type="entry name" value="ALANINE--TRNA LIGASE, MITOCHONDRIAL"/>
    <property type="match status" value="1"/>
</dbReference>